<feature type="compositionally biased region" description="Basic residues" evidence="5">
    <location>
        <begin position="12"/>
        <end position="21"/>
    </location>
</feature>
<dbReference type="PANTHER" id="PTHR12202">
    <property type="entry name" value="ESF1 HOMOLOG"/>
    <property type="match status" value="1"/>
</dbReference>
<dbReference type="InterPro" id="IPR039754">
    <property type="entry name" value="Esf1"/>
</dbReference>
<dbReference type="PANTHER" id="PTHR12202:SF0">
    <property type="entry name" value="ESF1 HOMOLOG"/>
    <property type="match status" value="1"/>
</dbReference>
<dbReference type="GO" id="GO:0006364">
    <property type="term" value="P:rRNA processing"/>
    <property type="evidence" value="ECO:0007669"/>
    <property type="project" value="InterPro"/>
</dbReference>
<feature type="compositionally biased region" description="Low complexity" evidence="5">
    <location>
        <begin position="246"/>
        <end position="255"/>
    </location>
</feature>
<name>A0A0G4GX40_VITBC</name>
<feature type="compositionally biased region" description="Acidic residues" evidence="5">
    <location>
        <begin position="626"/>
        <end position="635"/>
    </location>
</feature>
<keyword evidence="4" id="KW-0539">Nucleus</keyword>
<dbReference type="Proteomes" id="UP000041254">
    <property type="component" value="Unassembled WGS sequence"/>
</dbReference>
<feature type="compositionally biased region" description="Basic and acidic residues" evidence="5">
    <location>
        <begin position="140"/>
        <end position="150"/>
    </location>
</feature>
<dbReference type="OMA" id="YEMEMSW"/>
<feature type="region of interest" description="Disordered" evidence="5">
    <location>
        <begin position="237"/>
        <end position="310"/>
    </location>
</feature>
<feature type="compositionally biased region" description="Basic and acidic residues" evidence="5">
    <location>
        <begin position="575"/>
        <end position="594"/>
    </location>
</feature>
<accession>A0A0G4GX40</accession>
<evidence type="ECO:0000256" key="5">
    <source>
        <dbReference type="SAM" id="MobiDB-lite"/>
    </source>
</evidence>
<evidence type="ECO:0000313" key="8">
    <source>
        <dbReference type="EMBL" id="CEM35588.1"/>
    </source>
</evidence>
<evidence type="ECO:0000313" key="9">
    <source>
        <dbReference type="Proteomes" id="UP000041254"/>
    </source>
</evidence>
<feature type="compositionally biased region" description="Basic residues" evidence="5">
    <location>
        <begin position="83"/>
        <end position="94"/>
    </location>
</feature>
<evidence type="ECO:0000256" key="2">
    <source>
        <dbReference type="ARBA" id="ARBA00009087"/>
    </source>
</evidence>
<dbReference type="InterPro" id="IPR056750">
    <property type="entry name" value="RRM_ESF1"/>
</dbReference>
<feature type="region of interest" description="Disordered" evidence="5">
    <location>
        <begin position="736"/>
        <end position="794"/>
    </location>
</feature>
<feature type="region of interest" description="Disordered" evidence="5">
    <location>
        <begin position="1"/>
        <end position="21"/>
    </location>
</feature>
<proteinExistence type="inferred from homology"/>
<comment type="similarity">
    <text evidence="2">Belongs to the ESF1 family.</text>
</comment>
<sequence>MDPRFDPSSNPRFKKAPLKTRKTLIDERFQRMFDDKAFQTHTVVDPYGRRNRDVKADDMRRFYRMEQDDEEPTKDEQHDAPVKRKKEKALKRKHQEQDADDKIDDKMADDDDPQANGSRGTVPFEWSEESSSDEEEEDEAIGKDDSVWNRLDQDVPTGDVTCRVAVMGCDWDVLTATDILVLAQSFLHDSTPAGGTDAKKGRTTQTVISAGPVRGIRRVAIYPSDFGLEQMAKEAVEGPDIDLPKTATAAPTTETSPHGENTTAEAIDGPGEVVDGDEEQGGEEEGEGEGEGDESAEVGDTEDDESTQAALRKYQRQRSKYYYGVIECESEDIAAKLYEELDGLDVTFAVDGLDLRFIPDSLAFPHAPSSDAAVIPPGYRAPNAYTSALRHSKVRLTWDETPATRTKDLRRKFTDEELKDHDLQAYLASSSDESDEGEDVWPHQSIYDESKGGEGGDDKRFDHIDEDNLEEYRQLLLGDVENEDEEEDDGEGEGEGVTRKAKKANSKSKKNKKGGDVIEITFKPDLEALAMNVKERAKDKKNITVDHQGREVLEKESKSPWQAYLEKRKQKRKEKKQERRQQIERQKKLARGEPVDEDEGEGSDDIIGGKPTKPKAPRFPTVGALDETDVPDFETAEANPKDDEYDEEEGRHFNLRGRISRLRDKGGVEASTKAQKKAKKKTAESEIQLQTDFKMDLLDPRIARVFENPDFAIDPTNPRFRNTEVDRQLLALRRVRKRKMASKAQQEKGLPTTKPPPPRKAQKRPRAADDKPPAAGVEEEGFVLVKKRKKSRQG</sequence>
<dbReference type="AlphaFoldDB" id="A0A0G4GX40"/>
<protein>
    <submittedName>
        <fullName evidence="8">Uncharacterized protein</fullName>
    </submittedName>
</protein>
<dbReference type="InParanoid" id="A0A0G4GX40"/>
<feature type="compositionally biased region" description="Basic and acidic residues" evidence="5">
    <location>
        <begin position="446"/>
        <end position="463"/>
    </location>
</feature>
<feature type="region of interest" description="Disordered" evidence="5">
    <location>
        <begin position="445"/>
        <end position="653"/>
    </location>
</feature>
<feature type="compositionally biased region" description="Acidic residues" evidence="5">
    <location>
        <begin position="274"/>
        <end position="306"/>
    </location>
</feature>
<dbReference type="Pfam" id="PF25121">
    <property type="entry name" value="RRM_ESF1"/>
    <property type="match status" value="2"/>
</dbReference>
<dbReference type="GO" id="GO:0003723">
    <property type="term" value="F:RNA binding"/>
    <property type="evidence" value="ECO:0007669"/>
    <property type="project" value="TreeGrafter"/>
</dbReference>
<evidence type="ECO:0000256" key="3">
    <source>
        <dbReference type="ARBA" id="ARBA00023054"/>
    </source>
</evidence>
<keyword evidence="3" id="KW-0175">Coiled coil</keyword>
<feature type="region of interest" description="Disordered" evidence="5">
    <location>
        <begin position="35"/>
        <end position="150"/>
    </location>
</feature>
<feature type="domain" description="ESF1 RRM" evidence="7">
    <location>
        <begin position="161"/>
        <end position="251"/>
    </location>
</feature>
<feature type="compositionally biased region" description="Basic and acidic residues" evidence="5">
    <location>
        <begin position="47"/>
        <end position="66"/>
    </location>
</feature>
<organism evidence="8 9">
    <name type="scientific">Vitrella brassicaformis (strain CCMP3155)</name>
    <dbReference type="NCBI Taxonomy" id="1169540"/>
    <lineage>
        <taxon>Eukaryota</taxon>
        <taxon>Sar</taxon>
        <taxon>Alveolata</taxon>
        <taxon>Colpodellida</taxon>
        <taxon>Vitrellaceae</taxon>
        <taxon>Vitrella</taxon>
    </lineage>
</organism>
<dbReference type="VEuPathDB" id="CryptoDB:Vbra_850"/>
<evidence type="ECO:0000259" key="7">
    <source>
        <dbReference type="Pfam" id="PF25121"/>
    </source>
</evidence>
<feature type="compositionally biased region" description="Acidic residues" evidence="5">
    <location>
        <begin position="595"/>
        <end position="604"/>
    </location>
</feature>
<dbReference type="InterPro" id="IPR012580">
    <property type="entry name" value="NUC153"/>
</dbReference>
<evidence type="ECO:0000256" key="4">
    <source>
        <dbReference type="ARBA" id="ARBA00023242"/>
    </source>
</evidence>
<feature type="compositionally biased region" description="Basic residues" evidence="5">
    <location>
        <begin position="785"/>
        <end position="794"/>
    </location>
</feature>
<dbReference type="Pfam" id="PF08159">
    <property type="entry name" value="NUC153"/>
    <property type="match status" value="1"/>
</dbReference>
<evidence type="ECO:0000259" key="6">
    <source>
        <dbReference type="Pfam" id="PF08159"/>
    </source>
</evidence>
<feature type="domain" description="ESF1 RRM" evidence="7">
    <location>
        <begin position="262"/>
        <end position="371"/>
    </location>
</feature>
<dbReference type="GO" id="GO:0005730">
    <property type="term" value="C:nucleolus"/>
    <property type="evidence" value="ECO:0007669"/>
    <property type="project" value="UniProtKB-SubCell"/>
</dbReference>
<feature type="domain" description="NUC153" evidence="6">
    <location>
        <begin position="699"/>
        <end position="723"/>
    </location>
</feature>
<feature type="region of interest" description="Disordered" evidence="5">
    <location>
        <begin position="665"/>
        <end position="685"/>
    </location>
</feature>
<dbReference type="OrthoDB" id="431825at2759"/>
<keyword evidence="9" id="KW-1185">Reference proteome</keyword>
<feature type="compositionally biased region" description="Basic residues" evidence="5">
    <location>
        <begin position="499"/>
        <end position="512"/>
    </location>
</feature>
<evidence type="ECO:0000256" key="1">
    <source>
        <dbReference type="ARBA" id="ARBA00004604"/>
    </source>
</evidence>
<gene>
    <name evidence="8" type="ORF">Vbra_850</name>
</gene>
<dbReference type="EMBL" id="CDMY01000859">
    <property type="protein sequence ID" value="CEM35588.1"/>
    <property type="molecule type" value="Genomic_DNA"/>
</dbReference>
<dbReference type="STRING" id="1169540.A0A0G4GX40"/>
<reference evidence="8 9" key="1">
    <citation type="submission" date="2014-11" db="EMBL/GenBank/DDBJ databases">
        <authorList>
            <person name="Zhu J."/>
            <person name="Qi W."/>
            <person name="Song R."/>
        </authorList>
    </citation>
    <scope>NUCLEOTIDE SEQUENCE [LARGE SCALE GENOMIC DNA]</scope>
</reference>
<feature type="compositionally biased region" description="Acidic residues" evidence="5">
    <location>
        <begin position="98"/>
        <end position="113"/>
    </location>
</feature>
<feature type="compositionally biased region" description="Basic and acidic residues" evidence="5">
    <location>
        <begin position="533"/>
        <end position="558"/>
    </location>
</feature>
<comment type="subcellular location">
    <subcellularLocation>
        <location evidence="1">Nucleus</location>
        <location evidence="1">Nucleolus</location>
    </subcellularLocation>
</comment>
<feature type="compositionally biased region" description="Acidic residues" evidence="5">
    <location>
        <begin position="480"/>
        <end position="494"/>
    </location>
</feature>
<feature type="compositionally biased region" description="Acidic residues" evidence="5">
    <location>
        <begin position="126"/>
        <end position="139"/>
    </location>
</feature>